<dbReference type="FunFam" id="3.40.640.10:FF:000049">
    <property type="entry name" value="serine palmitoyltransferase 1 isoform X1"/>
    <property type="match status" value="1"/>
</dbReference>
<reference evidence="16 17" key="1">
    <citation type="journal article" date="2018" name="Gigascience">
        <title>Genomes of trombidid mites reveal novel predicted allergens and laterally-transferred genes associated with secondary metabolism.</title>
        <authorList>
            <person name="Dong X."/>
            <person name="Chaisiri K."/>
            <person name="Xia D."/>
            <person name="Armstrong S.D."/>
            <person name="Fang Y."/>
            <person name="Donnelly M.J."/>
            <person name="Kadowaki T."/>
            <person name="McGarry J.W."/>
            <person name="Darby A.C."/>
            <person name="Makepeace B.L."/>
        </authorList>
    </citation>
    <scope>NUCLEOTIDE SEQUENCE [LARGE SCALE GENOMIC DNA]</scope>
    <source>
        <strain evidence="16">UoL-UT</strain>
    </source>
</reference>
<evidence type="ECO:0000313" key="16">
    <source>
        <dbReference type="EMBL" id="RWS27941.1"/>
    </source>
</evidence>
<comment type="similarity">
    <text evidence="4">Belongs to the class-II pyridoxal-phosphate-dependent aminotransferase family.</text>
</comment>
<accession>A0A443SK87</accession>
<dbReference type="Proteomes" id="UP000288716">
    <property type="component" value="Unassembled WGS sequence"/>
</dbReference>
<evidence type="ECO:0000256" key="14">
    <source>
        <dbReference type="SAM" id="Phobius"/>
    </source>
</evidence>
<dbReference type="InterPro" id="IPR015422">
    <property type="entry name" value="PyrdxlP-dep_Trfase_small"/>
</dbReference>
<dbReference type="GO" id="GO:0030170">
    <property type="term" value="F:pyridoxal phosphate binding"/>
    <property type="evidence" value="ECO:0007669"/>
    <property type="project" value="InterPro"/>
</dbReference>
<evidence type="ECO:0000256" key="13">
    <source>
        <dbReference type="ARBA" id="ARBA00042649"/>
    </source>
</evidence>
<keyword evidence="17" id="KW-1185">Reference proteome</keyword>
<comment type="cofactor">
    <cofactor evidence="1">
        <name>pyridoxal 5'-phosphate</name>
        <dbReference type="ChEBI" id="CHEBI:597326"/>
    </cofactor>
</comment>
<evidence type="ECO:0000256" key="3">
    <source>
        <dbReference type="ARBA" id="ARBA00004991"/>
    </source>
</evidence>
<keyword evidence="14" id="KW-0812">Transmembrane</keyword>
<organism evidence="16 17">
    <name type="scientific">Leptotrombidium deliense</name>
    <dbReference type="NCBI Taxonomy" id="299467"/>
    <lineage>
        <taxon>Eukaryota</taxon>
        <taxon>Metazoa</taxon>
        <taxon>Ecdysozoa</taxon>
        <taxon>Arthropoda</taxon>
        <taxon>Chelicerata</taxon>
        <taxon>Arachnida</taxon>
        <taxon>Acari</taxon>
        <taxon>Acariformes</taxon>
        <taxon>Trombidiformes</taxon>
        <taxon>Prostigmata</taxon>
        <taxon>Anystina</taxon>
        <taxon>Parasitengona</taxon>
        <taxon>Trombiculoidea</taxon>
        <taxon>Trombiculidae</taxon>
        <taxon>Leptotrombidium</taxon>
    </lineage>
</organism>
<keyword evidence="8" id="KW-0746">Sphingolipid metabolism</keyword>
<dbReference type="GO" id="GO:0046513">
    <property type="term" value="P:ceramide biosynthetic process"/>
    <property type="evidence" value="ECO:0007669"/>
    <property type="project" value="TreeGrafter"/>
</dbReference>
<dbReference type="PANTHER" id="PTHR13693">
    <property type="entry name" value="CLASS II AMINOTRANSFERASE/8-AMINO-7-OXONONANOATE SYNTHASE"/>
    <property type="match status" value="1"/>
</dbReference>
<evidence type="ECO:0000256" key="6">
    <source>
        <dbReference type="ARBA" id="ARBA00022679"/>
    </source>
</evidence>
<evidence type="ECO:0000256" key="11">
    <source>
        <dbReference type="ARBA" id="ARBA00041066"/>
    </source>
</evidence>
<evidence type="ECO:0000259" key="15">
    <source>
        <dbReference type="Pfam" id="PF00155"/>
    </source>
</evidence>
<keyword evidence="9" id="KW-0443">Lipid metabolism</keyword>
<dbReference type="OrthoDB" id="3168162at2759"/>
<dbReference type="Gene3D" id="3.40.640.10">
    <property type="entry name" value="Type I PLP-dependent aspartate aminotransferase-like (Major domain)"/>
    <property type="match status" value="1"/>
</dbReference>
<dbReference type="GO" id="GO:0046512">
    <property type="term" value="P:sphingosine biosynthetic process"/>
    <property type="evidence" value="ECO:0007669"/>
    <property type="project" value="TreeGrafter"/>
</dbReference>
<dbReference type="GO" id="GO:0005783">
    <property type="term" value="C:endoplasmic reticulum"/>
    <property type="evidence" value="ECO:0007669"/>
    <property type="project" value="TreeGrafter"/>
</dbReference>
<evidence type="ECO:0000256" key="5">
    <source>
        <dbReference type="ARBA" id="ARBA00013220"/>
    </source>
</evidence>
<dbReference type="GO" id="GO:0016020">
    <property type="term" value="C:membrane"/>
    <property type="evidence" value="ECO:0007669"/>
    <property type="project" value="GOC"/>
</dbReference>
<feature type="transmembrane region" description="Helical" evidence="14">
    <location>
        <begin position="17"/>
        <end position="35"/>
    </location>
</feature>
<dbReference type="InterPro" id="IPR015424">
    <property type="entry name" value="PyrdxlP-dep_Trfase"/>
</dbReference>
<evidence type="ECO:0000256" key="12">
    <source>
        <dbReference type="ARBA" id="ARBA00041765"/>
    </source>
</evidence>
<feature type="domain" description="Aminotransferase class I/classII large" evidence="15">
    <location>
        <begin position="91"/>
        <end position="378"/>
    </location>
</feature>
<evidence type="ECO:0000256" key="7">
    <source>
        <dbReference type="ARBA" id="ARBA00022898"/>
    </source>
</evidence>
<name>A0A443SK87_9ACAR</name>
<protein>
    <recommendedName>
        <fullName evidence="11">Serine palmitoyltransferase 1</fullName>
        <ecNumber evidence="5">2.3.1.50</ecNumber>
    </recommendedName>
    <alternativeName>
        <fullName evidence="12">Long chain base biosynthesis protein 1</fullName>
    </alternativeName>
    <alternativeName>
        <fullName evidence="13">Serine-palmitoyl-CoA transferase 1</fullName>
    </alternativeName>
</protein>
<comment type="pathway">
    <text evidence="3">Sphingolipid metabolism.</text>
</comment>
<proteinExistence type="inferred from homology"/>
<keyword evidence="6 16" id="KW-0808">Transferase</keyword>
<dbReference type="EMBL" id="NCKV01001665">
    <property type="protein sequence ID" value="RWS27941.1"/>
    <property type="molecule type" value="Genomic_DNA"/>
</dbReference>
<evidence type="ECO:0000313" key="17">
    <source>
        <dbReference type="Proteomes" id="UP000288716"/>
    </source>
</evidence>
<dbReference type="VEuPathDB" id="VectorBase:LDEU004099"/>
<dbReference type="InterPro" id="IPR050087">
    <property type="entry name" value="AON_synthase_class-II"/>
</dbReference>
<evidence type="ECO:0000256" key="1">
    <source>
        <dbReference type="ARBA" id="ARBA00001933"/>
    </source>
</evidence>
<dbReference type="PANTHER" id="PTHR13693:SF2">
    <property type="entry name" value="SERINE PALMITOYLTRANSFERASE 1"/>
    <property type="match status" value="1"/>
</dbReference>
<evidence type="ECO:0000256" key="4">
    <source>
        <dbReference type="ARBA" id="ARBA00008392"/>
    </source>
</evidence>
<dbReference type="Pfam" id="PF00155">
    <property type="entry name" value="Aminotran_1_2"/>
    <property type="match status" value="1"/>
</dbReference>
<dbReference type="InterPro" id="IPR004839">
    <property type="entry name" value="Aminotransferase_I/II_large"/>
</dbReference>
<comment type="pathway">
    <text evidence="2">Lipid metabolism; sphingolipid metabolism.</text>
</comment>
<keyword evidence="10" id="KW-0012">Acyltransferase</keyword>
<dbReference type="EC" id="2.3.1.50" evidence="5"/>
<sequence length="467" mass="52468">MSLRIFAVLESMITAPTYHLILEGILLIWVLWLIFRKSYKPEAKALTEKDELIEEWKPEPLVPPVPENHYALKPRIINSKLEKYIIVDDKNCLNLGTHNYLGLAGDKSLEASAIKALHKYGVGSCGPRGFYGTVDIHLELESRLAKFMNVEEAALYSYGFSAVASAIPAYSKSGDIIFCDEGVHLAIQKGLLASRSIVKYFKHNDVEDLKRLLVEQSLEDVKNPKKARNTRRFLVVEGLYMNHGDICPLPEIIKLKNQYKVRIFVDETCSFGVLGNTGRGVSEHFNIPTEEIDHFSATLENAISAYGGFCCGTSFVIDHHRLSGLGYCFSASLPPLQAAVAIAALDILEASNHLVAGLRHNCVEIHDLLNKIDVIEVEADDISPVKHLRFAKRGNNREKETQRLEAVCEYVIIAWKNSIALTLARYIESEERHCPEPSIRLIVNSLLTSEEIRNISAFLREAFEKCF</sequence>
<dbReference type="AlphaFoldDB" id="A0A443SK87"/>
<keyword evidence="14" id="KW-0472">Membrane</keyword>
<evidence type="ECO:0000256" key="10">
    <source>
        <dbReference type="ARBA" id="ARBA00023315"/>
    </source>
</evidence>
<evidence type="ECO:0000256" key="2">
    <source>
        <dbReference type="ARBA" id="ARBA00004760"/>
    </source>
</evidence>
<dbReference type="Gene3D" id="3.90.1150.10">
    <property type="entry name" value="Aspartate Aminotransferase, domain 1"/>
    <property type="match status" value="1"/>
</dbReference>
<keyword evidence="14" id="KW-1133">Transmembrane helix</keyword>
<gene>
    <name evidence="16" type="ORF">B4U80_04247</name>
</gene>
<dbReference type="STRING" id="299467.A0A443SK87"/>
<evidence type="ECO:0000256" key="8">
    <source>
        <dbReference type="ARBA" id="ARBA00022919"/>
    </source>
</evidence>
<evidence type="ECO:0000256" key="9">
    <source>
        <dbReference type="ARBA" id="ARBA00023098"/>
    </source>
</evidence>
<dbReference type="InterPro" id="IPR015421">
    <property type="entry name" value="PyrdxlP-dep_Trfase_major"/>
</dbReference>
<comment type="caution">
    <text evidence="16">The sequence shown here is derived from an EMBL/GenBank/DDBJ whole genome shotgun (WGS) entry which is preliminary data.</text>
</comment>
<dbReference type="GO" id="GO:0004758">
    <property type="term" value="F:serine C-palmitoyltransferase activity"/>
    <property type="evidence" value="ECO:0007669"/>
    <property type="project" value="UniProtKB-EC"/>
</dbReference>
<keyword evidence="7" id="KW-0663">Pyridoxal phosphate</keyword>
<dbReference type="SUPFAM" id="SSF53383">
    <property type="entry name" value="PLP-dependent transferases"/>
    <property type="match status" value="1"/>
</dbReference>